<gene>
    <name evidence="1" type="ORF">DB325_00680</name>
</gene>
<name>A0A2T5Q630_LIMRT</name>
<dbReference type="AlphaFoldDB" id="A0A2T5Q630"/>
<evidence type="ECO:0000313" key="2">
    <source>
        <dbReference type="Proteomes" id="UP000244083"/>
    </source>
</evidence>
<sequence length="94" mass="10723">MTKNMDKLIADHQTMRGLISSLIDYHERLNDYLAPCLKDDYTHNDLTSLVLTVNYQQDIISALHECLEQLNDNDLEALQQLATLELKGGDTECN</sequence>
<dbReference type="Proteomes" id="UP000244083">
    <property type="component" value="Unassembled WGS sequence"/>
</dbReference>
<protein>
    <submittedName>
        <fullName evidence="1">Uncharacterized protein</fullName>
    </submittedName>
</protein>
<proteinExistence type="predicted"/>
<dbReference type="EMBL" id="QAZN01000001">
    <property type="protein sequence ID" value="PTV05253.1"/>
    <property type="molecule type" value="Genomic_DNA"/>
</dbReference>
<reference evidence="2" key="1">
    <citation type="submission" date="2018-04" db="EMBL/GenBank/DDBJ databases">
        <title>Draft Genome Sequences of 10 Lactobacillus Species from 22 Commercial Probiotic Products.</title>
        <authorList>
            <person name="Gangiredla J."/>
            <person name="Barnaba T.J."/>
            <person name="Mammel M.K."/>
            <person name="Lacher D.W."/>
            <person name="Elkins C.A."/>
            <person name="Lampel K.A."/>
            <person name="Whitehouse C.A."/>
            <person name="Tartera C."/>
        </authorList>
    </citation>
    <scope>NUCLEOTIDE SEQUENCE [LARGE SCALE GENOMIC DNA]</scope>
    <source>
        <strain evidence="2">DS12_10</strain>
    </source>
</reference>
<accession>A0A2T5Q630</accession>
<organism evidence="1 2">
    <name type="scientific">Limosilactobacillus reuteri</name>
    <name type="common">Lactobacillus reuteri</name>
    <dbReference type="NCBI Taxonomy" id="1598"/>
    <lineage>
        <taxon>Bacteria</taxon>
        <taxon>Bacillati</taxon>
        <taxon>Bacillota</taxon>
        <taxon>Bacilli</taxon>
        <taxon>Lactobacillales</taxon>
        <taxon>Lactobacillaceae</taxon>
        <taxon>Limosilactobacillus</taxon>
    </lineage>
</organism>
<comment type="caution">
    <text evidence="1">The sequence shown here is derived from an EMBL/GenBank/DDBJ whole genome shotgun (WGS) entry which is preliminary data.</text>
</comment>
<dbReference type="RefSeq" id="WP_107720632.1">
    <property type="nucleotide sequence ID" value="NZ_QAZN01000001.1"/>
</dbReference>
<evidence type="ECO:0000313" key="1">
    <source>
        <dbReference type="EMBL" id="PTV05253.1"/>
    </source>
</evidence>